<accession>W2SAZ9</accession>
<evidence type="ECO:0000313" key="1">
    <source>
        <dbReference type="EMBL" id="ETN45805.1"/>
    </source>
</evidence>
<dbReference type="GeneID" id="19976977"/>
<dbReference type="PANTHER" id="PTHR37540:SF5">
    <property type="entry name" value="TRANSCRIPTION FACTOR DOMAIN-CONTAINING PROTEIN"/>
    <property type="match status" value="1"/>
</dbReference>
<dbReference type="EMBL" id="KB822712">
    <property type="protein sequence ID" value="ETN45805.1"/>
    <property type="molecule type" value="Genomic_DNA"/>
</dbReference>
<name>W2SAZ9_CYPE1</name>
<dbReference type="OrthoDB" id="3469466at2759"/>
<proteinExistence type="predicted"/>
<dbReference type="VEuPathDB" id="FungiDB:HMPREF1541_09638"/>
<dbReference type="PANTHER" id="PTHR37540">
    <property type="entry name" value="TRANSCRIPTION FACTOR (ACR-2), PUTATIVE-RELATED-RELATED"/>
    <property type="match status" value="1"/>
</dbReference>
<evidence type="ECO:0008006" key="3">
    <source>
        <dbReference type="Google" id="ProtNLM"/>
    </source>
</evidence>
<dbReference type="AlphaFoldDB" id="W2SAZ9"/>
<dbReference type="HOGENOM" id="CLU_035436_0_0_1"/>
<organism evidence="1 2">
    <name type="scientific">Cyphellophora europaea (strain CBS 101466)</name>
    <name type="common">Phialophora europaea</name>
    <dbReference type="NCBI Taxonomy" id="1220924"/>
    <lineage>
        <taxon>Eukaryota</taxon>
        <taxon>Fungi</taxon>
        <taxon>Dikarya</taxon>
        <taxon>Ascomycota</taxon>
        <taxon>Pezizomycotina</taxon>
        <taxon>Eurotiomycetes</taxon>
        <taxon>Chaetothyriomycetidae</taxon>
        <taxon>Chaetothyriales</taxon>
        <taxon>Cyphellophoraceae</taxon>
        <taxon>Cyphellophora</taxon>
    </lineage>
</organism>
<dbReference type="eggNOG" id="ENOG502SP01">
    <property type="taxonomic scope" value="Eukaryota"/>
</dbReference>
<gene>
    <name evidence="1" type="ORF">HMPREF1541_09638</name>
</gene>
<evidence type="ECO:0000313" key="2">
    <source>
        <dbReference type="Proteomes" id="UP000030752"/>
    </source>
</evidence>
<dbReference type="InParanoid" id="W2SAZ9"/>
<keyword evidence="2" id="KW-1185">Reference proteome</keyword>
<protein>
    <recommendedName>
        <fullName evidence="3">Transcription factor domain-containing protein</fullName>
    </recommendedName>
</protein>
<dbReference type="RefSeq" id="XP_008712533.1">
    <property type="nucleotide sequence ID" value="XM_008714311.1"/>
</dbReference>
<reference evidence="1 2" key="1">
    <citation type="submission" date="2013-03" db="EMBL/GenBank/DDBJ databases">
        <title>The Genome Sequence of Phialophora europaea CBS 101466.</title>
        <authorList>
            <consortium name="The Broad Institute Genomics Platform"/>
            <person name="Cuomo C."/>
            <person name="de Hoog S."/>
            <person name="Gorbushina A."/>
            <person name="Walker B."/>
            <person name="Young S.K."/>
            <person name="Zeng Q."/>
            <person name="Gargeya S."/>
            <person name="Fitzgerald M."/>
            <person name="Haas B."/>
            <person name="Abouelleil A."/>
            <person name="Allen A.W."/>
            <person name="Alvarado L."/>
            <person name="Arachchi H.M."/>
            <person name="Berlin A.M."/>
            <person name="Chapman S.B."/>
            <person name="Gainer-Dewar J."/>
            <person name="Goldberg J."/>
            <person name="Griggs A."/>
            <person name="Gujja S."/>
            <person name="Hansen M."/>
            <person name="Howarth C."/>
            <person name="Imamovic A."/>
            <person name="Ireland A."/>
            <person name="Larimer J."/>
            <person name="McCowan C."/>
            <person name="Murphy C."/>
            <person name="Pearson M."/>
            <person name="Poon T.W."/>
            <person name="Priest M."/>
            <person name="Roberts A."/>
            <person name="Saif S."/>
            <person name="Shea T."/>
            <person name="Sisk P."/>
            <person name="Sykes S."/>
            <person name="Wortman J."/>
            <person name="Nusbaum C."/>
            <person name="Birren B."/>
        </authorList>
    </citation>
    <scope>NUCLEOTIDE SEQUENCE [LARGE SCALE GENOMIC DNA]</scope>
    <source>
        <strain evidence="1 2">CBS 101466</strain>
    </source>
</reference>
<sequence length="373" mass="42394">MAAALMHRRAGRVRRGQSAMELHIVAKAVRLLSEQMTDQHTAVRESNIWAVVALGYTGAIGELRTGKLPQQSVLKELQTIHIYGRLINNKVHLRGLVQLLQMIGGPQNLKTPSMGAAISFADLYNSVRDLQRPSVPFIPFTVDYLDGDRLAVSQYEREWARPVLSVLGSTFIDVWSGPTDAVVLKLLEVIQHICDFTVLVENYNQNRSVARTPAALTDQRNFTQHAIMSLPAAEDFQSERKEVCDPQYEPCRLACIVYSLLIIMPFPPTVRFFERVIARLQRSILDMRATKVKGQYRMQLQLWVLAMGALISIGLPERTWFITEMNAVLERHEVLHVHDFLALLQGFLWHPCTNSHDGKELWHDLQAARQRSL</sequence>
<dbReference type="Proteomes" id="UP000030752">
    <property type="component" value="Unassembled WGS sequence"/>
</dbReference>